<feature type="compositionally biased region" description="Pro residues" evidence="1">
    <location>
        <begin position="120"/>
        <end position="162"/>
    </location>
</feature>
<feature type="region of interest" description="Disordered" evidence="1">
    <location>
        <begin position="80"/>
        <end position="162"/>
    </location>
</feature>
<reference evidence="2 3" key="1">
    <citation type="submission" date="2019-07" db="EMBL/GenBank/DDBJ databases">
        <title>Whole genome shotgun sequence of Cellulomonas aerilata NBRC 106308.</title>
        <authorList>
            <person name="Hosoyama A."/>
            <person name="Uohara A."/>
            <person name="Ohji S."/>
            <person name="Ichikawa N."/>
        </authorList>
    </citation>
    <scope>NUCLEOTIDE SEQUENCE [LARGE SCALE GENOMIC DNA]</scope>
    <source>
        <strain evidence="2 3">NBRC 106308</strain>
    </source>
</reference>
<name>A0A512DAS9_9CELL</name>
<evidence type="ECO:0000256" key="1">
    <source>
        <dbReference type="SAM" id="MobiDB-lite"/>
    </source>
</evidence>
<evidence type="ECO:0000313" key="2">
    <source>
        <dbReference type="EMBL" id="GEO33574.1"/>
    </source>
</evidence>
<proteinExistence type="predicted"/>
<comment type="caution">
    <text evidence="2">The sequence shown here is derived from an EMBL/GenBank/DDBJ whole genome shotgun (WGS) entry which is preliminary data.</text>
</comment>
<dbReference type="OrthoDB" id="4871101at2"/>
<protein>
    <submittedName>
        <fullName evidence="2">Uncharacterized protein</fullName>
    </submittedName>
</protein>
<dbReference type="AlphaFoldDB" id="A0A512DAS9"/>
<accession>A0A512DAS9</accession>
<sequence>MGFLDKAKAAANDLTAKVDTALAGSGLGTPGGSAGADAERYLRDLGVLAFLDAQGRPTPEVERARVLGALRDLEARGAIHGLTLHTAPPPPPGGGPAAQSGGPAAQGGGPAAQGGGPSAHTPPPPPPGGAAPAYPPPPPPADPAAPPPPGRTAPPPPPSWLA</sequence>
<organism evidence="2 3">
    <name type="scientific">Cellulomonas aerilata</name>
    <dbReference type="NCBI Taxonomy" id="515326"/>
    <lineage>
        <taxon>Bacteria</taxon>
        <taxon>Bacillati</taxon>
        <taxon>Actinomycetota</taxon>
        <taxon>Actinomycetes</taxon>
        <taxon>Micrococcales</taxon>
        <taxon>Cellulomonadaceae</taxon>
        <taxon>Cellulomonas</taxon>
    </lineage>
</organism>
<gene>
    <name evidence="2" type="ORF">CAE01nite_12990</name>
</gene>
<dbReference type="EMBL" id="BJYY01000010">
    <property type="protein sequence ID" value="GEO33574.1"/>
    <property type="molecule type" value="Genomic_DNA"/>
</dbReference>
<evidence type="ECO:0000313" key="3">
    <source>
        <dbReference type="Proteomes" id="UP000321181"/>
    </source>
</evidence>
<dbReference type="Proteomes" id="UP000321181">
    <property type="component" value="Unassembled WGS sequence"/>
</dbReference>
<keyword evidence="3" id="KW-1185">Reference proteome</keyword>
<dbReference type="RefSeq" id="WP_146901722.1">
    <property type="nucleotide sequence ID" value="NZ_BJYY01000010.1"/>
</dbReference>
<feature type="compositionally biased region" description="Gly residues" evidence="1">
    <location>
        <begin position="104"/>
        <end position="117"/>
    </location>
</feature>